<name>A0A917J909_9SPHI</name>
<dbReference type="AlphaFoldDB" id="A0A917J909"/>
<keyword evidence="1" id="KW-0378">Hydrolase</keyword>
<gene>
    <name evidence="3" type="ORF">GCM10011425_19280</name>
</gene>
<dbReference type="SUPFAM" id="SSF63829">
    <property type="entry name" value="Calcium-dependent phosphotriesterase"/>
    <property type="match status" value="1"/>
</dbReference>
<dbReference type="GO" id="GO:0016787">
    <property type="term" value="F:hydrolase activity"/>
    <property type="evidence" value="ECO:0007669"/>
    <property type="project" value="UniProtKB-KW"/>
</dbReference>
<proteinExistence type="predicted"/>
<dbReference type="RefSeq" id="WP_188416114.1">
    <property type="nucleotide sequence ID" value="NZ_BMDO01000004.1"/>
</dbReference>
<comment type="caution">
    <text evidence="3">The sequence shown here is derived from an EMBL/GenBank/DDBJ whole genome shotgun (WGS) entry which is preliminary data.</text>
</comment>
<dbReference type="InterPro" id="IPR013658">
    <property type="entry name" value="SGL"/>
</dbReference>
<evidence type="ECO:0000313" key="4">
    <source>
        <dbReference type="Proteomes" id="UP000662074"/>
    </source>
</evidence>
<feature type="domain" description="SMP-30/Gluconolactonase/LRE-like region" evidence="2">
    <location>
        <begin position="27"/>
        <end position="269"/>
    </location>
</feature>
<dbReference type="Proteomes" id="UP000662074">
    <property type="component" value="Unassembled WGS sequence"/>
</dbReference>
<reference evidence="3" key="1">
    <citation type="journal article" date="2014" name="Int. J. Syst. Evol. Microbiol.">
        <title>Complete genome sequence of Corynebacterium casei LMG S-19264T (=DSM 44701T), isolated from a smear-ripened cheese.</title>
        <authorList>
            <consortium name="US DOE Joint Genome Institute (JGI-PGF)"/>
            <person name="Walter F."/>
            <person name="Albersmeier A."/>
            <person name="Kalinowski J."/>
            <person name="Ruckert C."/>
        </authorList>
    </citation>
    <scope>NUCLEOTIDE SEQUENCE</scope>
    <source>
        <strain evidence="3">CCM 8711</strain>
    </source>
</reference>
<organism evidence="3 4">
    <name type="scientific">Mucilaginibacter galii</name>
    <dbReference type="NCBI Taxonomy" id="2005073"/>
    <lineage>
        <taxon>Bacteria</taxon>
        <taxon>Pseudomonadati</taxon>
        <taxon>Bacteroidota</taxon>
        <taxon>Sphingobacteriia</taxon>
        <taxon>Sphingobacteriales</taxon>
        <taxon>Sphingobacteriaceae</taxon>
        <taxon>Mucilaginibacter</taxon>
    </lineage>
</organism>
<dbReference type="Pfam" id="PF08450">
    <property type="entry name" value="SGL"/>
    <property type="match status" value="1"/>
</dbReference>
<sequence length="290" mass="32148">MDTITHGPANLFDPQTKPQLVSKQFAFTEGPAANTHGDVFFTDQPNNSIWKYATDGKLTLFSNHTGRSNGMYFDKHGNLLTCADEQNQIWSIAADGTKYKVLINDYNGHKFNGPNDLWVDGRGGIFFTDPYYQRDYWTRKHPEIDGEKVYYLPPGQTQAIMVSDKLKKPNGIAGTSDGKYLYVADIGGDKTYRFTIGANGALTEQQLFTAQGSDGMTLDDEGNVYLTGKGVSIFNPKGEKVGWIEIAEPWTANLCFGGKNRDVLFITASKAVYTFQMKVKGASKNASKQK</sequence>
<protein>
    <submittedName>
        <fullName evidence="3">Gluconolactonase</fullName>
    </submittedName>
</protein>
<evidence type="ECO:0000256" key="1">
    <source>
        <dbReference type="ARBA" id="ARBA00022801"/>
    </source>
</evidence>
<reference evidence="3" key="2">
    <citation type="submission" date="2020-09" db="EMBL/GenBank/DDBJ databases">
        <authorList>
            <person name="Sun Q."/>
            <person name="Sedlacek I."/>
        </authorList>
    </citation>
    <scope>NUCLEOTIDE SEQUENCE</scope>
    <source>
        <strain evidence="3">CCM 8711</strain>
    </source>
</reference>
<dbReference type="PANTHER" id="PTHR47572">
    <property type="entry name" value="LIPOPROTEIN-RELATED"/>
    <property type="match status" value="1"/>
</dbReference>
<dbReference type="PANTHER" id="PTHR47572:SF4">
    <property type="entry name" value="LACTONASE DRP35"/>
    <property type="match status" value="1"/>
</dbReference>
<keyword evidence="4" id="KW-1185">Reference proteome</keyword>
<accession>A0A917J909</accession>
<dbReference type="Gene3D" id="2.120.10.30">
    <property type="entry name" value="TolB, C-terminal domain"/>
    <property type="match status" value="1"/>
</dbReference>
<dbReference type="InterPro" id="IPR011042">
    <property type="entry name" value="6-blade_b-propeller_TolB-like"/>
</dbReference>
<dbReference type="InterPro" id="IPR051262">
    <property type="entry name" value="SMP-30/CGR1_Lactonase"/>
</dbReference>
<evidence type="ECO:0000313" key="3">
    <source>
        <dbReference type="EMBL" id="GGI50716.1"/>
    </source>
</evidence>
<dbReference type="EMBL" id="BMDO01000004">
    <property type="protein sequence ID" value="GGI50716.1"/>
    <property type="molecule type" value="Genomic_DNA"/>
</dbReference>
<evidence type="ECO:0000259" key="2">
    <source>
        <dbReference type="Pfam" id="PF08450"/>
    </source>
</evidence>